<protein>
    <recommendedName>
        <fullName evidence="3">Adhesin domain-containing protein</fullName>
    </recommendedName>
</protein>
<evidence type="ECO:0000313" key="2">
    <source>
        <dbReference type="Proteomes" id="UP000622475"/>
    </source>
</evidence>
<dbReference type="EMBL" id="JADFFL010000001">
    <property type="protein sequence ID" value="MBE9660986.1"/>
    <property type="molecule type" value="Genomic_DNA"/>
</dbReference>
<reference evidence="1" key="1">
    <citation type="submission" date="2020-10" db="EMBL/GenBank/DDBJ databases">
        <title>Mucilaginibacter mali sp. nov., isolated from rhizosphere soil of apple orchard.</title>
        <authorList>
            <person name="Lee J.-S."/>
            <person name="Kim H.S."/>
            <person name="Kim J.-S."/>
        </authorList>
    </citation>
    <scope>NUCLEOTIDE SEQUENCE</scope>
    <source>
        <strain evidence="1">KCTC 22746</strain>
    </source>
</reference>
<evidence type="ECO:0000313" key="1">
    <source>
        <dbReference type="EMBL" id="MBE9660986.1"/>
    </source>
</evidence>
<proteinExistence type="predicted"/>
<dbReference type="AlphaFoldDB" id="A0A929KT01"/>
<keyword evidence="2" id="KW-1185">Reference proteome</keyword>
<accession>A0A929KT01</accession>
<name>A0A929KT01_9SPHI</name>
<evidence type="ECO:0008006" key="3">
    <source>
        <dbReference type="Google" id="ProtNLM"/>
    </source>
</evidence>
<dbReference type="Proteomes" id="UP000622475">
    <property type="component" value="Unassembled WGS sequence"/>
</dbReference>
<gene>
    <name evidence="1" type="ORF">IRJ16_03745</name>
</gene>
<dbReference type="RefSeq" id="WP_194110170.1">
    <property type="nucleotide sequence ID" value="NZ_JADFFL010000001.1"/>
</dbReference>
<comment type="caution">
    <text evidence="1">The sequence shown here is derived from an EMBL/GenBank/DDBJ whole genome shotgun (WGS) entry which is preliminary data.</text>
</comment>
<organism evidence="1 2">
    <name type="scientific">Mucilaginibacter myungsuensis</name>
    <dbReference type="NCBI Taxonomy" id="649104"/>
    <lineage>
        <taxon>Bacteria</taxon>
        <taxon>Pseudomonadati</taxon>
        <taxon>Bacteroidota</taxon>
        <taxon>Sphingobacteriia</taxon>
        <taxon>Sphingobacteriales</taxon>
        <taxon>Sphingobacteriaceae</taxon>
        <taxon>Mucilaginibacter</taxon>
    </lineage>
</organism>
<sequence>MLNMRASTKLFIFIVLATFGSMLAYALLTKNEFNKGNFLFSHTKRSELEMYSVGRLSNFSHVQVNGTMEKHDGSGMLDTKYWRPRVMIVEDTAIQATSAEVPRRIGSGVHLKVDNDTLKVSFDTKDTLDSYNYMSTTFRFALIKIKTPRLLSVNCLNTHVYLYGVYRNKIDLTMSHGISSLNDVRCASVNIISNDYSKVKIDFASRIGRLHYKLCNTDVFVGKGTVGNFNNTGMDNLSSVNIVDTMGTVTQVK</sequence>